<proteinExistence type="predicted"/>
<organism evidence="1 2">
    <name type="scientific">Romanomermis culicivorax</name>
    <name type="common">Nematode worm</name>
    <dbReference type="NCBI Taxonomy" id="13658"/>
    <lineage>
        <taxon>Eukaryota</taxon>
        <taxon>Metazoa</taxon>
        <taxon>Ecdysozoa</taxon>
        <taxon>Nematoda</taxon>
        <taxon>Enoplea</taxon>
        <taxon>Dorylaimia</taxon>
        <taxon>Mermithida</taxon>
        <taxon>Mermithoidea</taxon>
        <taxon>Mermithidae</taxon>
        <taxon>Romanomermis</taxon>
    </lineage>
</organism>
<accession>A0A915HF12</accession>
<dbReference type="Proteomes" id="UP000887565">
    <property type="component" value="Unplaced"/>
</dbReference>
<dbReference type="AlphaFoldDB" id="A0A915HF12"/>
<dbReference type="InterPro" id="IPR043502">
    <property type="entry name" value="DNA/RNA_pol_sf"/>
</dbReference>
<dbReference type="PANTHER" id="PTHR33568:SF3">
    <property type="entry name" value="DNA-DIRECTED DNA POLYMERASE"/>
    <property type="match status" value="1"/>
</dbReference>
<dbReference type="SUPFAM" id="SSF56672">
    <property type="entry name" value="DNA/RNA polymerases"/>
    <property type="match status" value="1"/>
</dbReference>
<name>A0A915HF12_ROMCU</name>
<dbReference type="WBParaSite" id="nRc.2.0.1.t00264-RA">
    <property type="protein sequence ID" value="nRc.2.0.1.t00264-RA"/>
    <property type="gene ID" value="nRc.2.0.1.g00264"/>
</dbReference>
<evidence type="ECO:0000313" key="1">
    <source>
        <dbReference type="Proteomes" id="UP000887565"/>
    </source>
</evidence>
<protein>
    <submittedName>
        <fullName evidence="2">Uncharacterized protein</fullName>
    </submittedName>
</protein>
<reference evidence="2" key="1">
    <citation type="submission" date="2022-11" db="UniProtKB">
        <authorList>
            <consortium name="WormBaseParasite"/>
        </authorList>
    </citation>
    <scope>IDENTIFICATION</scope>
</reference>
<dbReference type="Gene3D" id="3.90.1600.10">
    <property type="entry name" value="Palm domain of DNA polymerase"/>
    <property type="match status" value="1"/>
</dbReference>
<evidence type="ECO:0000313" key="2">
    <source>
        <dbReference type="WBParaSite" id="nRc.2.0.1.t00264-RA"/>
    </source>
</evidence>
<sequence length="121" mass="13813">MVNYKNEKLHIRHKLNGGEAQIGKYKVDGLSAAYTTAQARLKLYSYIKSLKNGVLYSGTYSIIYLSSIDKQQYQVPTDWCLGEMTNELREHGPGSYITEFVSGGPKNYAYRLYTPSTKQYH</sequence>
<dbReference type="InterPro" id="IPR023211">
    <property type="entry name" value="DNA_pol_palm_dom_sf"/>
</dbReference>
<dbReference type="PANTHER" id="PTHR33568">
    <property type="entry name" value="DNA POLYMERASE"/>
    <property type="match status" value="1"/>
</dbReference>
<keyword evidence="1" id="KW-1185">Reference proteome</keyword>